<proteinExistence type="predicted"/>
<dbReference type="CDD" id="cd00342">
    <property type="entry name" value="gram_neg_porins"/>
    <property type="match status" value="1"/>
</dbReference>
<gene>
    <name evidence="13" type="ORF">CWE11_10170</name>
</gene>
<evidence type="ECO:0000256" key="6">
    <source>
        <dbReference type="ARBA" id="ARBA00022729"/>
    </source>
</evidence>
<evidence type="ECO:0000256" key="9">
    <source>
        <dbReference type="ARBA" id="ARBA00023136"/>
    </source>
</evidence>
<evidence type="ECO:0000256" key="1">
    <source>
        <dbReference type="ARBA" id="ARBA00004571"/>
    </source>
</evidence>
<dbReference type="SUPFAM" id="SSF56935">
    <property type="entry name" value="Porins"/>
    <property type="match status" value="1"/>
</dbReference>
<evidence type="ECO:0000256" key="10">
    <source>
        <dbReference type="ARBA" id="ARBA00023237"/>
    </source>
</evidence>
<evidence type="ECO:0000256" key="3">
    <source>
        <dbReference type="ARBA" id="ARBA00022448"/>
    </source>
</evidence>
<dbReference type="Proteomes" id="UP000288405">
    <property type="component" value="Unassembled WGS sequence"/>
</dbReference>
<dbReference type="AlphaFoldDB" id="A0A432WCN4"/>
<dbReference type="EMBL" id="PIPM01000013">
    <property type="protein sequence ID" value="RUO29112.1"/>
    <property type="molecule type" value="Genomic_DNA"/>
</dbReference>
<dbReference type="InterPro" id="IPR033900">
    <property type="entry name" value="Gram_neg_porin_domain"/>
</dbReference>
<evidence type="ECO:0000256" key="2">
    <source>
        <dbReference type="ARBA" id="ARBA00011233"/>
    </source>
</evidence>
<comment type="caution">
    <text evidence="13">The sequence shown here is derived from an EMBL/GenBank/DDBJ whole genome shotgun (WGS) entry which is preliminary data.</text>
</comment>
<keyword evidence="4" id="KW-1134">Transmembrane beta strand</keyword>
<evidence type="ECO:0000313" key="13">
    <source>
        <dbReference type="EMBL" id="RUO29112.1"/>
    </source>
</evidence>
<evidence type="ECO:0000256" key="11">
    <source>
        <dbReference type="SAM" id="SignalP"/>
    </source>
</evidence>
<feature type="signal peptide" evidence="11">
    <location>
        <begin position="1"/>
        <end position="25"/>
    </location>
</feature>
<dbReference type="GO" id="GO:0009279">
    <property type="term" value="C:cell outer membrane"/>
    <property type="evidence" value="ECO:0007669"/>
    <property type="project" value="UniProtKB-SubCell"/>
</dbReference>
<evidence type="ECO:0000256" key="7">
    <source>
        <dbReference type="ARBA" id="ARBA00023065"/>
    </source>
</evidence>
<dbReference type="Pfam" id="PF13609">
    <property type="entry name" value="Porin_4"/>
    <property type="match status" value="1"/>
</dbReference>
<dbReference type="Gene3D" id="2.40.160.10">
    <property type="entry name" value="Porin"/>
    <property type="match status" value="1"/>
</dbReference>
<keyword evidence="9" id="KW-0472">Membrane</keyword>
<keyword evidence="3" id="KW-0813">Transport</keyword>
<keyword evidence="14" id="KW-1185">Reference proteome</keyword>
<evidence type="ECO:0000256" key="5">
    <source>
        <dbReference type="ARBA" id="ARBA00022692"/>
    </source>
</evidence>
<comment type="subunit">
    <text evidence="2">Homotrimer.</text>
</comment>
<keyword evidence="8" id="KW-0626">Porin</keyword>
<evidence type="ECO:0000256" key="4">
    <source>
        <dbReference type="ARBA" id="ARBA00022452"/>
    </source>
</evidence>
<feature type="domain" description="Porin" evidence="12">
    <location>
        <begin position="18"/>
        <end position="307"/>
    </location>
</feature>
<name>A0A432WCN4_9GAMM</name>
<dbReference type="PANTHER" id="PTHR34501:SF9">
    <property type="entry name" value="MAJOR OUTER MEMBRANE PROTEIN P.IA"/>
    <property type="match status" value="1"/>
</dbReference>
<keyword evidence="6 11" id="KW-0732">Signal</keyword>
<organism evidence="13 14">
    <name type="scientific">Aliidiomarina sanyensis</name>
    <dbReference type="NCBI Taxonomy" id="1249555"/>
    <lineage>
        <taxon>Bacteria</taxon>
        <taxon>Pseudomonadati</taxon>
        <taxon>Pseudomonadota</taxon>
        <taxon>Gammaproteobacteria</taxon>
        <taxon>Alteromonadales</taxon>
        <taxon>Idiomarinaceae</taxon>
        <taxon>Aliidiomarina</taxon>
    </lineage>
</organism>
<dbReference type="RefSeq" id="WP_126777510.1">
    <property type="nucleotide sequence ID" value="NZ_PIPM01000013.1"/>
</dbReference>
<dbReference type="OrthoDB" id="8957883at2"/>
<dbReference type="InterPro" id="IPR023614">
    <property type="entry name" value="Porin_dom_sf"/>
</dbReference>
<dbReference type="InterPro" id="IPR002299">
    <property type="entry name" value="Porin_Neis"/>
</dbReference>
<evidence type="ECO:0000256" key="8">
    <source>
        <dbReference type="ARBA" id="ARBA00023114"/>
    </source>
</evidence>
<keyword evidence="7" id="KW-0406">Ion transport</keyword>
<keyword evidence="10" id="KW-0998">Cell outer membrane</keyword>
<evidence type="ECO:0000313" key="14">
    <source>
        <dbReference type="Proteomes" id="UP000288405"/>
    </source>
</evidence>
<reference evidence="13 14" key="1">
    <citation type="journal article" date="2011" name="Front. Microbiol.">
        <title>Genomic signatures of strain selection and enhancement in Bacillus atrophaeus var. globigii, a historical biowarfare simulant.</title>
        <authorList>
            <person name="Gibbons H.S."/>
            <person name="Broomall S.M."/>
            <person name="McNew L.A."/>
            <person name="Daligault H."/>
            <person name="Chapman C."/>
            <person name="Bruce D."/>
            <person name="Karavis M."/>
            <person name="Krepps M."/>
            <person name="McGregor P.A."/>
            <person name="Hong C."/>
            <person name="Park K.H."/>
            <person name="Akmal A."/>
            <person name="Feldman A."/>
            <person name="Lin J.S."/>
            <person name="Chang W.E."/>
            <person name="Higgs B.W."/>
            <person name="Demirev P."/>
            <person name="Lindquist J."/>
            <person name="Liem A."/>
            <person name="Fochler E."/>
            <person name="Read T.D."/>
            <person name="Tapia R."/>
            <person name="Johnson S."/>
            <person name="Bishop-Lilly K.A."/>
            <person name="Detter C."/>
            <person name="Han C."/>
            <person name="Sozhamannan S."/>
            <person name="Rosenzweig C.N."/>
            <person name="Skowronski E.W."/>
        </authorList>
    </citation>
    <scope>NUCLEOTIDE SEQUENCE [LARGE SCALE GENOMIC DNA]</scope>
    <source>
        <strain evidence="13 14">GYP-17</strain>
    </source>
</reference>
<comment type="subcellular location">
    <subcellularLocation>
        <location evidence="1">Cell outer membrane</location>
        <topology evidence="1">Multi-pass membrane protein</topology>
    </subcellularLocation>
</comment>
<dbReference type="GO" id="GO:0015288">
    <property type="term" value="F:porin activity"/>
    <property type="evidence" value="ECO:0007669"/>
    <property type="project" value="UniProtKB-KW"/>
</dbReference>
<dbReference type="InterPro" id="IPR050298">
    <property type="entry name" value="Gram-neg_bact_OMP"/>
</dbReference>
<evidence type="ECO:0000259" key="12">
    <source>
        <dbReference type="Pfam" id="PF13609"/>
    </source>
</evidence>
<dbReference type="GO" id="GO:0046930">
    <property type="term" value="C:pore complex"/>
    <property type="evidence" value="ECO:0007669"/>
    <property type="project" value="UniProtKB-KW"/>
</dbReference>
<sequence>MRIPSALVVTSLGFLSFAFATPAIAQNTNEISFYGRLHVSGDYLHDGDAGGLNLSSNASRIGLRGEHRVSDELKLIGQIERLIQVTDGDASMSARDTFVGVQGEWGTVRGGFIDTPVKRILNMMEQFRDRVGEGRNITRAGEMHFDRRFRNGIQYLSPVWNDWSFVVHFGAGEDTGASTTTRDDEWSAMVQWRRDAWQVQAGYEVQARDELDDLKAFRSAVVYRGEGWQLGGFLQDASGMTTGDVRVYGVSGQYRLSDDYILKGQMFHRDARDLSNNDGSLLTVGIDKRLSAFATAYVALAFADNDETARVNVSAGGHGKQMTIAPGNDPYAISLGLVWNF</sequence>
<accession>A0A432WCN4</accession>
<protein>
    <recommendedName>
        <fullName evidence="12">Porin domain-containing protein</fullName>
    </recommendedName>
</protein>
<dbReference type="PRINTS" id="PR00184">
    <property type="entry name" value="NEISSPPORIN"/>
</dbReference>
<dbReference type="PANTHER" id="PTHR34501">
    <property type="entry name" value="PROTEIN YDDL-RELATED"/>
    <property type="match status" value="1"/>
</dbReference>
<keyword evidence="5" id="KW-0812">Transmembrane</keyword>
<dbReference type="GO" id="GO:0006811">
    <property type="term" value="P:monoatomic ion transport"/>
    <property type="evidence" value="ECO:0007669"/>
    <property type="project" value="UniProtKB-KW"/>
</dbReference>
<feature type="chain" id="PRO_5019387811" description="Porin domain-containing protein" evidence="11">
    <location>
        <begin position="26"/>
        <end position="341"/>
    </location>
</feature>